<sequence>MLIKSRVAIAVSAAVALLALSACTPKEGDKAAASTTATADKGAIAATVNGTPITQKRLDQIMQQQALQQGMPDNAETRKLVIDNLAMQLLVAQEATTKGLDKSPEVAEQIEMTKQSILAQAFVQDYIKNSKPTDEAIKAEYDKVAAQSGKQYEARHILVKTEEEAKDIIAKLKKDPKQFEALAKAKSMDPGSKDKGGDLGWFDPRGMVPEFGAAVAKLEKGKFTEEPVKSQFGYHVIMLEDSRPEPVPSLEEVKPKIAQQLQQQNLKKLLDDMKAKAKIEITGAPAAAAGAASAAASAPAATGDAAKK</sequence>
<dbReference type="PANTHER" id="PTHR47245:SF1">
    <property type="entry name" value="FOLDASE PROTEIN PRSA"/>
    <property type="match status" value="1"/>
</dbReference>
<comment type="caution">
    <text evidence="10">The sequence shown here is derived from an EMBL/GenBank/DDBJ whole genome shotgun (WGS) entry which is preliminary data.</text>
</comment>
<comment type="catalytic activity">
    <reaction evidence="1">
        <text>[protein]-peptidylproline (omega=180) = [protein]-peptidylproline (omega=0)</text>
        <dbReference type="Rhea" id="RHEA:16237"/>
        <dbReference type="Rhea" id="RHEA-COMP:10747"/>
        <dbReference type="Rhea" id="RHEA-COMP:10748"/>
        <dbReference type="ChEBI" id="CHEBI:83833"/>
        <dbReference type="ChEBI" id="CHEBI:83834"/>
        <dbReference type="EC" id="5.2.1.8"/>
    </reaction>
</comment>
<name>A0A916UZT1_9BURK</name>
<organism evidence="10 11">
    <name type="scientific">Undibacterium terreum</name>
    <dbReference type="NCBI Taxonomy" id="1224302"/>
    <lineage>
        <taxon>Bacteria</taxon>
        <taxon>Pseudomonadati</taxon>
        <taxon>Pseudomonadota</taxon>
        <taxon>Betaproteobacteria</taxon>
        <taxon>Burkholderiales</taxon>
        <taxon>Oxalobacteraceae</taxon>
        <taxon>Undibacterium</taxon>
    </lineage>
</organism>
<keyword evidence="4 8" id="KW-0732">Signal</keyword>
<accession>A0A916UZT1</accession>
<reference evidence="10" key="2">
    <citation type="submission" date="2020-09" db="EMBL/GenBank/DDBJ databases">
        <authorList>
            <person name="Sun Q."/>
            <person name="Zhou Y."/>
        </authorList>
    </citation>
    <scope>NUCLEOTIDE SEQUENCE</scope>
    <source>
        <strain evidence="10">CGMCC 1.10998</strain>
    </source>
</reference>
<keyword evidence="11" id="KW-1185">Reference proteome</keyword>
<evidence type="ECO:0000313" key="10">
    <source>
        <dbReference type="EMBL" id="GGC96232.1"/>
    </source>
</evidence>
<dbReference type="InterPro" id="IPR046357">
    <property type="entry name" value="PPIase_dom_sf"/>
</dbReference>
<feature type="chain" id="PRO_5036906774" description="peptidylprolyl isomerase" evidence="8">
    <location>
        <begin position="22"/>
        <end position="308"/>
    </location>
</feature>
<dbReference type="Proteomes" id="UP000637423">
    <property type="component" value="Unassembled WGS sequence"/>
</dbReference>
<dbReference type="Gene3D" id="3.10.50.40">
    <property type="match status" value="1"/>
</dbReference>
<comment type="similarity">
    <text evidence="2">Belongs to the PpiC/parvulin rotamase family.</text>
</comment>
<evidence type="ECO:0000256" key="6">
    <source>
        <dbReference type="ARBA" id="ARBA00023235"/>
    </source>
</evidence>
<evidence type="ECO:0000256" key="1">
    <source>
        <dbReference type="ARBA" id="ARBA00000971"/>
    </source>
</evidence>
<evidence type="ECO:0000256" key="2">
    <source>
        <dbReference type="ARBA" id="ARBA00007656"/>
    </source>
</evidence>
<dbReference type="InterPro" id="IPR050245">
    <property type="entry name" value="PrsA_foldase"/>
</dbReference>
<keyword evidence="5 7" id="KW-0697">Rotamase</keyword>
<dbReference type="AlphaFoldDB" id="A0A916UZT1"/>
<dbReference type="PROSITE" id="PS51257">
    <property type="entry name" value="PROKAR_LIPOPROTEIN"/>
    <property type="match status" value="1"/>
</dbReference>
<evidence type="ECO:0000256" key="7">
    <source>
        <dbReference type="PROSITE-ProRule" id="PRU00278"/>
    </source>
</evidence>
<feature type="signal peptide" evidence="8">
    <location>
        <begin position="1"/>
        <end position="21"/>
    </location>
</feature>
<evidence type="ECO:0000313" key="11">
    <source>
        <dbReference type="Proteomes" id="UP000637423"/>
    </source>
</evidence>
<dbReference type="EMBL" id="BMED01000006">
    <property type="protein sequence ID" value="GGC96232.1"/>
    <property type="molecule type" value="Genomic_DNA"/>
</dbReference>
<dbReference type="PANTHER" id="PTHR47245">
    <property type="entry name" value="PEPTIDYLPROLYL ISOMERASE"/>
    <property type="match status" value="1"/>
</dbReference>
<dbReference type="GO" id="GO:0003755">
    <property type="term" value="F:peptidyl-prolyl cis-trans isomerase activity"/>
    <property type="evidence" value="ECO:0007669"/>
    <property type="project" value="UniProtKB-KW"/>
</dbReference>
<dbReference type="Pfam" id="PF13624">
    <property type="entry name" value="SurA_N_3"/>
    <property type="match status" value="1"/>
</dbReference>
<evidence type="ECO:0000256" key="5">
    <source>
        <dbReference type="ARBA" id="ARBA00023110"/>
    </source>
</evidence>
<dbReference type="PROSITE" id="PS01096">
    <property type="entry name" value="PPIC_PPIASE_1"/>
    <property type="match status" value="1"/>
</dbReference>
<dbReference type="Pfam" id="PF00639">
    <property type="entry name" value="Rotamase"/>
    <property type="match status" value="1"/>
</dbReference>
<evidence type="ECO:0000256" key="8">
    <source>
        <dbReference type="SAM" id="SignalP"/>
    </source>
</evidence>
<evidence type="ECO:0000256" key="3">
    <source>
        <dbReference type="ARBA" id="ARBA00013194"/>
    </source>
</evidence>
<reference evidence="10" key="1">
    <citation type="journal article" date="2014" name="Int. J. Syst. Evol. Microbiol.">
        <title>Complete genome sequence of Corynebacterium casei LMG S-19264T (=DSM 44701T), isolated from a smear-ripened cheese.</title>
        <authorList>
            <consortium name="US DOE Joint Genome Institute (JGI-PGF)"/>
            <person name="Walter F."/>
            <person name="Albersmeier A."/>
            <person name="Kalinowski J."/>
            <person name="Ruckert C."/>
        </authorList>
    </citation>
    <scope>NUCLEOTIDE SEQUENCE</scope>
    <source>
        <strain evidence="10">CGMCC 1.10998</strain>
    </source>
</reference>
<dbReference type="RefSeq" id="WP_188568816.1">
    <property type="nucleotide sequence ID" value="NZ_BMED01000006.1"/>
</dbReference>
<dbReference type="InterPro" id="IPR023058">
    <property type="entry name" value="PPIase_PpiC_CS"/>
</dbReference>
<dbReference type="SUPFAM" id="SSF54534">
    <property type="entry name" value="FKBP-like"/>
    <property type="match status" value="1"/>
</dbReference>
<keyword evidence="6 7" id="KW-0413">Isomerase</keyword>
<dbReference type="SUPFAM" id="SSF109998">
    <property type="entry name" value="Triger factor/SurA peptide-binding domain-like"/>
    <property type="match status" value="1"/>
</dbReference>
<dbReference type="InterPro" id="IPR027304">
    <property type="entry name" value="Trigger_fact/SurA_dom_sf"/>
</dbReference>
<dbReference type="EC" id="5.2.1.8" evidence="3"/>
<evidence type="ECO:0000256" key="4">
    <source>
        <dbReference type="ARBA" id="ARBA00022729"/>
    </source>
</evidence>
<protein>
    <recommendedName>
        <fullName evidence="3">peptidylprolyl isomerase</fullName>
        <ecNumber evidence="3">5.2.1.8</ecNumber>
    </recommendedName>
</protein>
<dbReference type="Gene3D" id="1.10.8.1040">
    <property type="match status" value="1"/>
</dbReference>
<gene>
    <name evidence="10" type="ORF">GCM10011396_49550</name>
</gene>
<proteinExistence type="inferred from homology"/>
<dbReference type="InterPro" id="IPR000297">
    <property type="entry name" value="PPIase_PpiC"/>
</dbReference>
<dbReference type="PROSITE" id="PS50198">
    <property type="entry name" value="PPIC_PPIASE_2"/>
    <property type="match status" value="1"/>
</dbReference>
<feature type="domain" description="PpiC" evidence="9">
    <location>
        <begin position="149"/>
        <end position="241"/>
    </location>
</feature>
<evidence type="ECO:0000259" key="9">
    <source>
        <dbReference type="PROSITE" id="PS50198"/>
    </source>
</evidence>